<proteinExistence type="predicted"/>
<dbReference type="SMART" id="SM00248">
    <property type="entry name" value="ANK"/>
    <property type="match status" value="2"/>
</dbReference>
<dbReference type="PROSITE" id="PS50297">
    <property type="entry name" value="ANK_REP_REGION"/>
    <property type="match status" value="1"/>
</dbReference>
<dbReference type="EMBL" id="JALLAZ020000508">
    <property type="protein sequence ID" value="KAL3793575.1"/>
    <property type="molecule type" value="Genomic_DNA"/>
</dbReference>
<keyword evidence="1" id="KW-0446">Lipid-binding</keyword>
<name>A0ABD3Q5M4_9STRA</name>
<feature type="compositionally biased region" description="Polar residues" evidence="3">
    <location>
        <begin position="210"/>
        <end position="223"/>
    </location>
</feature>
<dbReference type="PANTHER" id="PTHR24119">
    <property type="entry name" value="ACYL-COA-BINDING DOMAIN-CONTAINING PROTEIN 6"/>
    <property type="match status" value="1"/>
</dbReference>
<dbReference type="Gene3D" id="1.25.40.20">
    <property type="entry name" value="Ankyrin repeat-containing domain"/>
    <property type="match status" value="1"/>
</dbReference>
<feature type="region of interest" description="Disordered" evidence="3">
    <location>
        <begin position="195"/>
        <end position="237"/>
    </location>
</feature>
<keyword evidence="2" id="KW-0040">ANK repeat</keyword>
<evidence type="ECO:0000256" key="1">
    <source>
        <dbReference type="ARBA" id="ARBA00023121"/>
    </source>
</evidence>
<dbReference type="PROSITE" id="PS50088">
    <property type="entry name" value="ANK_REPEAT"/>
    <property type="match status" value="2"/>
</dbReference>
<dbReference type="PANTHER" id="PTHR24119:SF0">
    <property type="entry name" value="ACYL-COA-BINDING DOMAIN-CONTAINING PROTEIN 6"/>
    <property type="match status" value="1"/>
</dbReference>
<dbReference type="Proteomes" id="UP001530315">
    <property type="component" value="Unassembled WGS sequence"/>
</dbReference>
<dbReference type="InterPro" id="IPR036770">
    <property type="entry name" value="Ankyrin_rpt-contain_sf"/>
</dbReference>
<dbReference type="SUPFAM" id="SSF48403">
    <property type="entry name" value="Ankyrin repeat"/>
    <property type="match status" value="1"/>
</dbReference>
<feature type="repeat" description="ANK" evidence="2">
    <location>
        <begin position="1264"/>
        <end position="1296"/>
    </location>
</feature>
<comment type="caution">
    <text evidence="4">The sequence shown here is derived from an EMBL/GenBank/DDBJ whole genome shotgun (WGS) entry which is preliminary data.</text>
</comment>
<evidence type="ECO:0000256" key="3">
    <source>
        <dbReference type="SAM" id="MobiDB-lite"/>
    </source>
</evidence>
<reference evidence="4 5" key="1">
    <citation type="submission" date="2024-10" db="EMBL/GenBank/DDBJ databases">
        <title>Updated reference genomes for cyclostephanoid diatoms.</title>
        <authorList>
            <person name="Roberts W.R."/>
            <person name="Alverson A.J."/>
        </authorList>
    </citation>
    <scope>NUCLEOTIDE SEQUENCE [LARGE SCALE GENOMIC DNA]</scope>
    <source>
        <strain evidence="4 5">AJA276-08</strain>
    </source>
</reference>
<protein>
    <submittedName>
        <fullName evidence="4">Uncharacterized protein</fullName>
    </submittedName>
</protein>
<organism evidence="4 5">
    <name type="scientific">Stephanodiscus triporus</name>
    <dbReference type="NCBI Taxonomy" id="2934178"/>
    <lineage>
        <taxon>Eukaryota</taxon>
        <taxon>Sar</taxon>
        <taxon>Stramenopiles</taxon>
        <taxon>Ochrophyta</taxon>
        <taxon>Bacillariophyta</taxon>
        <taxon>Coscinodiscophyceae</taxon>
        <taxon>Thalassiosirophycidae</taxon>
        <taxon>Stephanodiscales</taxon>
        <taxon>Stephanodiscaceae</taxon>
        <taxon>Stephanodiscus</taxon>
    </lineage>
</organism>
<evidence type="ECO:0000313" key="5">
    <source>
        <dbReference type="Proteomes" id="UP001530315"/>
    </source>
</evidence>
<feature type="compositionally biased region" description="Acidic residues" evidence="3">
    <location>
        <begin position="317"/>
        <end position="330"/>
    </location>
</feature>
<evidence type="ECO:0000313" key="4">
    <source>
        <dbReference type="EMBL" id="KAL3793575.1"/>
    </source>
</evidence>
<feature type="repeat" description="ANK" evidence="2">
    <location>
        <begin position="1297"/>
        <end position="1329"/>
    </location>
</feature>
<sequence length="1343" mass="150407">MRWIFSELLILVHRSDGLPCIRLSLVVTGAAAEDDDDDVCLSCAILFSSFFIVGKSWTFLLLTNRRQRSEVRRSGSKYCLSEEMSGEDLQSFIAECEWKTRKILRESNKRAKDNAQALAAKERVKKNKHGTVPQEEVQKPPTATKTEISPMKEWKGRDKIIRDAHDTIASFPVDKNQLKIAIKEEKQKAEEARTSIHPSLSASPFHGLKGSSNVQNTSKQNTECAGEDDSPGNDEPAMVTRRTIVMSKARNKPSKRTQRFTKQSEPTHELKMAVLQKKYRCDEQIMEAKKRRSERLCGKMKRLQIPVDKSGDLLDAKDEDEFEGSDSESSSDDHNSVHAIHDLVEKHIADEHALSLKRSCKTVMNPIRVLSVKEFWSQLDQNCDCPASSKDDNGEVISSRDGQVPSVALHIATKKLELGTGAECDIKEVGSQPSSSSVKQSLARYYICPYIKPIATLQLVVNEPLAEALNAWRSPVTVSISMAQNRGTEVWSIEFYEPRNGIRSIFTLSDKEFNSILPISNATLVDQSDTIDSNGVLHCNPCIDRRWDATKAITATSKARQFFLAMRAELDRPGSCGVEGIVYLIQRHSIEFQGVSMDVDEADAPLSMRISGCSPYSNTVCPGRAAVGKRGVWRLWEPFVDRNPDPIIPLWPSSSGIKFSEGLDNSQASTMIQYKSLGPQKGECVTVLHSLAFESPILAPYCYAVENGYISPPLSDHELVAGGIPHVHLPCTSLEENPVESRFDTLLPPPVVVLDPSESEDDWKDAPTNADGCVYHRRGINEYDEDGFRRTTSANIVEYDNTISSLVYGISEAAASPNRPTLSPFATHRSDEPCTHYLSRKRTSSDYHYIAESDGEGTLNEPYFFATHMSAYTSVFLSRKSISSFREQEQFLRASKEAERKRSNLALKMKAAEEIVEQRLRKRIESIEQTVKREDLALNSEGSVAAEPSYSVYDASFSIDHNAKIPCDVELPPPMAPSEDSNAPNDDELEQLVNLLLKNTNFLKAVARKLSLPDEQVMQINATATTALNGNDTDIDGRVKNSHFVDERAESPTLHQTLGETTTSVNIPKLKLNCKSYRIDNHIGSRGDGWKRLPRSDTIIGDFSLTKRHVQKGSMQPKFKKLEEDRNFISANPEKETKYQFDPKHFETAPKSLFIPDLTTERLRLAKLYRQKRKTNESMLTTFQQQSLDELLQIPVSEPPEKSIEEDAGVIDDACDHKVTTVEMDVRPIDHAARAILAVKNHNLQELEKVLDTEGVSVDTRDQHGNSLFILACQQGSKKLVKFLLKRGADMNLQNNGGNTALHYLHEYKFIPLAEYLVRKGANDSIKNGLFRSCYEGLDAKDD</sequence>
<accession>A0ABD3Q5M4</accession>
<keyword evidence="5" id="KW-1185">Reference proteome</keyword>
<dbReference type="Pfam" id="PF12796">
    <property type="entry name" value="Ank_2"/>
    <property type="match status" value="1"/>
</dbReference>
<feature type="region of interest" description="Disordered" evidence="3">
    <location>
        <begin position="310"/>
        <end position="335"/>
    </location>
</feature>
<dbReference type="InterPro" id="IPR002110">
    <property type="entry name" value="Ankyrin_rpt"/>
</dbReference>
<dbReference type="GO" id="GO:0008289">
    <property type="term" value="F:lipid binding"/>
    <property type="evidence" value="ECO:0007669"/>
    <property type="project" value="UniProtKB-KW"/>
</dbReference>
<gene>
    <name evidence="4" type="ORF">ACHAW5_002855</name>
</gene>
<evidence type="ECO:0000256" key="2">
    <source>
        <dbReference type="PROSITE-ProRule" id="PRU00023"/>
    </source>
</evidence>
<feature type="region of interest" description="Disordered" evidence="3">
    <location>
        <begin position="121"/>
        <end position="143"/>
    </location>
</feature>